<feature type="region of interest" description="Disordered" evidence="1">
    <location>
        <begin position="1"/>
        <end position="37"/>
    </location>
</feature>
<name>A0A933W3H4_RHOPL</name>
<feature type="compositionally biased region" description="Basic and acidic residues" evidence="1">
    <location>
        <begin position="1"/>
        <end position="13"/>
    </location>
</feature>
<evidence type="ECO:0000256" key="1">
    <source>
        <dbReference type="SAM" id="MobiDB-lite"/>
    </source>
</evidence>
<evidence type="ECO:0000313" key="2">
    <source>
        <dbReference type="EMBL" id="MBI5131273.1"/>
    </source>
</evidence>
<proteinExistence type="predicted"/>
<dbReference type="Proteomes" id="UP000782519">
    <property type="component" value="Unassembled WGS sequence"/>
</dbReference>
<organism evidence="2 3">
    <name type="scientific">Rhodopseudomonas palustris</name>
    <dbReference type="NCBI Taxonomy" id="1076"/>
    <lineage>
        <taxon>Bacteria</taxon>
        <taxon>Pseudomonadati</taxon>
        <taxon>Pseudomonadota</taxon>
        <taxon>Alphaproteobacteria</taxon>
        <taxon>Hyphomicrobiales</taxon>
        <taxon>Nitrobacteraceae</taxon>
        <taxon>Rhodopseudomonas</taxon>
    </lineage>
</organism>
<reference evidence="2" key="1">
    <citation type="submission" date="2020-07" db="EMBL/GenBank/DDBJ databases">
        <title>Huge and variable diversity of episymbiotic CPR bacteria and DPANN archaea in groundwater ecosystems.</title>
        <authorList>
            <person name="He C.Y."/>
            <person name="Keren R."/>
            <person name="Whittaker M."/>
            <person name="Farag I.F."/>
            <person name="Doudna J."/>
            <person name="Cate J.H.D."/>
            <person name="Banfield J.F."/>
        </authorList>
    </citation>
    <scope>NUCLEOTIDE SEQUENCE</scope>
    <source>
        <strain evidence="2">NC_groundwater_1818_Pr3_B-0.1um_66_35</strain>
    </source>
</reference>
<dbReference type="AlphaFoldDB" id="A0A933W3H4"/>
<sequence length="110" mass="11870">MESIERARRDRDAVFGLGGAAQAGRADPATAAPDAAGQARRRLFTPFLAEDQERAATLAERLAEQADAQPGLSDAKRLELVMRTARGFANQYRARPSQISPAHGPRCSHT</sequence>
<accession>A0A933W3H4</accession>
<gene>
    <name evidence="2" type="ORF">HZA66_17695</name>
</gene>
<evidence type="ECO:0000313" key="3">
    <source>
        <dbReference type="Proteomes" id="UP000782519"/>
    </source>
</evidence>
<comment type="caution">
    <text evidence="2">The sequence shown here is derived from an EMBL/GenBank/DDBJ whole genome shotgun (WGS) entry which is preliminary data.</text>
</comment>
<dbReference type="EMBL" id="JACRJB010000052">
    <property type="protein sequence ID" value="MBI5131273.1"/>
    <property type="molecule type" value="Genomic_DNA"/>
</dbReference>
<feature type="compositionally biased region" description="Low complexity" evidence="1">
    <location>
        <begin position="22"/>
        <end position="37"/>
    </location>
</feature>
<protein>
    <submittedName>
        <fullName evidence="2">Uncharacterized protein</fullName>
    </submittedName>
</protein>